<accession>U1FEN0</accession>
<comment type="caution">
    <text evidence="2">The sequence shown here is derived from an EMBL/GenBank/DDBJ whole genome shotgun (WGS) entry which is preliminary data.</text>
</comment>
<keyword evidence="3" id="KW-1185">Reference proteome</keyword>
<dbReference type="EMBL" id="AOSS01000075">
    <property type="protein sequence ID" value="ERF57646.1"/>
    <property type="molecule type" value="Genomic_DNA"/>
</dbReference>
<protein>
    <submittedName>
        <fullName evidence="2">Uncharacterized protein</fullName>
    </submittedName>
</protein>
<feature type="region of interest" description="Disordered" evidence="1">
    <location>
        <begin position="43"/>
        <end position="63"/>
    </location>
</feature>
<organism evidence="2 3">
    <name type="scientific">Cutibacterium granulosum DSM 20700</name>
    <dbReference type="NCBI Taxonomy" id="1160719"/>
    <lineage>
        <taxon>Bacteria</taxon>
        <taxon>Bacillati</taxon>
        <taxon>Actinomycetota</taxon>
        <taxon>Actinomycetes</taxon>
        <taxon>Propionibacteriales</taxon>
        <taxon>Propionibacteriaceae</taxon>
        <taxon>Cutibacterium</taxon>
    </lineage>
</organism>
<evidence type="ECO:0000313" key="2">
    <source>
        <dbReference type="EMBL" id="ERF57646.1"/>
    </source>
</evidence>
<gene>
    <name evidence="2" type="ORF">H641_02668</name>
</gene>
<name>U1FEN0_9ACTN</name>
<dbReference type="Proteomes" id="UP000016307">
    <property type="component" value="Unassembled WGS sequence"/>
</dbReference>
<reference evidence="2 3" key="1">
    <citation type="journal article" date="2013" name="BMC Genomics">
        <title>Comparative genomics reveals distinct host-interacting traits of three major human-associated propionibacteria.</title>
        <authorList>
            <person name="Mak T.N."/>
            <person name="Schmid M."/>
            <person name="Brzuszkiewicz E."/>
            <person name="Zeng G."/>
            <person name="Meyer R."/>
            <person name="Sfanos K.S."/>
            <person name="Brinkmann V."/>
            <person name="Meyer T.F."/>
            <person name="Bruggemann H."/>
        </authorList>
    </citation>
    <scope>NUCLEOTIDE SEQUENCE [LARGE SCALE GENOMIC DNA]</scope>
    <source>
        <strain evidence="2 3">DSM 20700</strain>
    </source>
</reference>
<proteinExistence type="predicted"/>
<dbReference type="AlphaFoldDB" id="U1FEN0"/>
<feature type="non-terminal residue" evidence="2">
    <location>
        <position position="63"/>
    </location>
</feature>
<evidence type="ECO:0000313" key="3">
    <source>
        <dbReference type="Proteomes" id="UP000016307"/>
    </source>
</evidence>
<evidence type="ECO:0000256" key="1">
    <source>
        <dbReference type="SAM" id="MobiDB-lite"/>
    </source>
</evidence>
<sequence>MDTTTAIGEIPAAVDPITDRYGQHRHLLICELHFQRTRPYHASAALRPDAPENLTVRSGQMSN</sequence>